<dbReference type="GO" id="GO:0016020">
    <property type="term" value="C:membrane"/>
    <property type="evidence" value="ECO:0007669"/>
    <property type="project" value="InterPro"/>
</dbReference>
<feature type="chain" id="PRO_5017248988" evidence="7">
    <location>
        <begin position="16"/>
        <end position="45"/>
    </location>
</feature>
<dbReference type="RefSeq" id="WP_119400315.1">
    <property type="nucleotide sequence ID" value="NZ_QWJJ01000017.1"/>
</dbReference>
<evidence type="ECO:0000256" key="7">
    <source>
        <dbReference type="SAM" id="SignalP"/>
    </source>
</evidence>
<keyword evidence="9" id="KW-1185">Reference proteome</keyword>
<evidence type="ECO:0000256" key="2">
    <source>
        <dbReference type="ARBA" id="ARBA00022475"/>
    </source>
</evidence>
<keyword evidence="3 7" id="KW-0732">Signal</keyword>
<evidence type="ECO:0000256" key="1">
    <source>
        <dbReference type="ARBA" id="ARBA00010296"/>
    </source>
</evidence>
<keyword evidence="2" id="KW-1003">Cell membrane</keyword>
<accession>A0A399J371</accession>
<keyword evidence="4" id="KW-0472">Membrane</keyword>
<keyword evidence="5" id="KW-0564">Palmitate</keyword>
<gene>
    <name evidence="8" type="ORF">DL237_17125</name>
</gene>
<evidence type="ECO:0000256" key="4">
    <source>
        <dbReference type="ARBA" id="ARBA00023136"/>
    </source>
</evidence>
<name>A0A399J371_9RHOB</name>
<organism evidence="8 9">
    <name type="scientific">Pseudooceanicola sediminis</name>
    <dbReference type="NCBI Taxonomy" id="2211117"/>
    <lineage>
        <taxon>Bacteria</taxon>
        <taxon>Pseudomonadati</taxon>
        <taxon>Pseudomonadota</taxon>
        <taxon>Alphaproteobacteria</taxon>
        <taxon>Rhodobacterales</taxon>
        <taxon>Paracoccaceae</taxon>
        <taxon>Pseudooceanicola</taxon>
    </lineage>
</organism>
<dbReference type="OrthoDB" id="7363288at2"/>
<dbReference type="Pfam" id="PF08085">
    <property type="entry name" value="Entericidin"/>
    <property type="match status" value="1"/>
</dbReference>
<evidence type="ECO:0000256" key="3">
    <source>
        <dbReference type="ARBA" id="ARBA00022729"/>
    </source>
</evidence>
<evidence type="ECO:0000313" key="9">
    <source>
        <dbReference type="Proteomes" id="UP000265848"/>
    </source>
</evidence>
<feature type="signal peptide" evidence="7">
    <location>
        <begin position="1"/>
        <end position="15"/>
    </location>
</feature>
<dbReference type="InterPro" id="IPR012556">
    <property type="entry name" value="Entericidin"/>
</dbReference>
<dbReference type="GO" id="GO:0009636">
    <property type="term" value="P:response to toxic substance"/>
    <property type="evidence" value="ECO:0007669"/>
    <property type="project" value="InterPro"/>
</dbReference>
<reference evidence="8 9" key="1">
    <citation type="submission" date="2018-08" db="EMBL/GenBank/DDBJ databases">
        <title>Pseudooceanicola sediminis CY03 in the family Rhodobacteracea.</title>
        <authorList>
            <person name="Zhang Y.-J."/>
        </authorList>
    </citation>
    <scope>NUCLEOTIDE SEQUENCE [LARGE SCALE GENOMIC DNA]</scope>
    <source>
        <strain evidence="8 9">CY03</strain>
    </source>
</reference>
<dbReference type="EMBL" id="QWJJ01000017">
    <property type="protein sequence ID" value="RII37396.1"/>
    <property type="molecule type" value="Genomic_DNA"/>
</dbReference>
<dbReference type="AlphaFoldDB" id="A0A399J371"/>
<proteinExistence type="inferred from homology"/>
<sequence length="45" mass="4671">MKRIMLCMVALGALAACETVEGAGQDIQKAGSTISTEANKTQAQM</sequence>
<evidence type="ECO:0000256" key="5">
    <source>
        <dbReference type="ARBA" id="ARBA00023139"/>
    </source>
</evidence>
<keyword evidence="6" id="KW-0449">Lipoprotein</keyword>
<dbReference type="PROSITE" id="PS51257">
    <property type="entry name" value="PROKAR_LIPOPROTEIN"/>
    <property type="match status" value="1"/>
</dbReference>
<dbReference type="Proteomes" id="UP000265848">
    <property type="component" value="Unassembled WGS sequence"/>
</dbReference>
<protein>
    <submittedName>
        <fullName evidence="8">Entericidin, EcnA/B family</fullName>
    </submittedName>
</protein>
<comment type="caution">
    <text evidence="8">The sequence shown here is derived from an EMBL/GenBank/DDBJ whole genome shotgun (WGS) entry which is preliminary data.</text>
</comment>
<comment type="similarity">
    <text evidence="1">Belongs to the EcnA/EcnB lipoprotein family.</text>
</comment>
<evidence type="ECO:0000256" key="6">
    <source>
        <dbReference type="ARBA" id="ARBA00023288"/>
    </source>
</evidence>
<evidence type="ECO:0000313" key="8">
    <source>
        <dbReference type="EMBL" id="RII37396.1"/>
    </source>
</evidence>